<dbReference type="Pfam" id="PF14803">
    <property type="entry name" value="Zn_ribbon_Nudix"/>
    <property type="match status" value="1"/>
</dbReference>
<dbReference type="InterPro" id="IPR015797">
    <property type="entry name" value="NUDIX_hydrolase-like_dom_sf"/>
</dbReference>
<evidence type="ECO:0000256" key="2">
    <source>
        <dbReference type="ARBA" id="ARBA00022801"/>
    </source>
</evidence>
<dbReference type="SUPFAM" id="SSF55811">
    <property type="entry name" value="Nudix"/>
    <property type="match status" value="1"/>
</dbReference>
<dbReference type="CDD" id="cd04511">
    <property type="entry name" value="NUDIX_Hydrolase"/>
    <property type="match status" value="1"/>
</dbReference>
<dbReference type="RefSeq" id="WP_353874181.1">
    <property type="nucleotide sequence ID" value="NZ_JBEVCJ010000004.1"/>
</dbReference>
<dbReference type="PROSITE" id="PS00893">
    <property type="entry name" value="NUDIX_BOX"/>
    <property type="match status" value="1"/>
</dbReference>
<dbReference type="GO" id="GO:0016787">
    <property type="term" value="F:hydrolase activity"/>
    <property type="evidence" value="ECO:0007669"/>
    <property type="project" value="UniProtKB-KW"/>
</dbReference>
<name>A0ABV2BS89_9GAMM</name>
<evidence type="ECO:0000259" key="3">
    <source>
        <dbReference type="PROSITE" id="PS51462"/>
    </source>
</evidence>
<comment type="caution">
    <text evidence="4">The sequence shown here is derived from an EMBL/GenBank/DDBJ whole genome shotgun (WGS) entry which is preliminary data.</text>
</comment>
<dbReference type="InterPro" id="IPR000086">
    <property type="entry name" value="NUDIX_hydrolase_dom"/>
</dbReference>
<feature type="domain" description="Nudix hydrolase" evidence="3">
    <location>
        <begin position="38"/>
        <end position="161"/>
    </location>
</feature>
<dbReference type="PROSITE" id="PS51462">
    <property type="entry name" value="NUDIX"/>
    <property type="match status" value="1"/>
</dbReference>
<gene>
    <name evidence="4" type="ORF">ABVT43_05720</name>
</gene>
<dbReference type="PANTHER" id="PTHR43222">
    <property type="entry name" value="NUDIX HYDROLASE 23"/>
    <property type="match status" value="1"/>
</dbReference>
<dbReference type="PANTHER" id="PTHR43222:SF2">
    <property type="entry name" value="NUDIX HYDROLASE 23, CHLOROPLASTIC"/>
    <property type="match status" value="1"/>
</dbReference>
<sequence length="185" mass="21636">MDIKFCIQCGNSTHLTIPEMDTHHRHQCQTCGFIHYQNPNIIAGCLVYHREKVLLCKRAIEPRYGLWTVPAGFMENGESTRAAAIRETREEANAMVELKDLFFIANLVPINQVYMLYLAELVNEDFYAGIESLDVQLFSEQQIPWENLAFKTVEITLKKFFQARQNNQFELHEIEFKADRSVIWF</sequence>
<evidence type="ECO:0000313" key="4">
    <source>
        <dbReference type="EMBL" id="MET1254618.1"/>
    </source>
</evidence>
<reference evidence="4 5" key="1">
    <citation type="submission" date="2024-06" db="EMBL/GenBank/DDBJ databases">
        <authorList>
            <person name="Li F."/>
        </authorList>
    </citation>
    <scope>NUCLEOTIDE SEQUENCE [LARGE SCALE GENOMIC DNA]</scope>
    <source>
        <strain evidence="4 5">GXAS 311</strain>
    </source>
</reference>
<keyword evidence="2 4" id="KW-0378">Hydrolase</keyword>
<dbReference type="Pfam" id="PF00293">
    <property type="entry name" value="NUDIX"/>
    <property type="match status" value="1"/>
</dbReference>
<keyword evidence="5" id="KW-1185">Reference proteome</keyword>
<dbReference type="Proteomes" id="UP001548189">
    <property type="component" value="Unassembled WGS sequence"/>
</dbReference>
<dbReference type="InterPro" id="IPR020084">
    <property type="entry name" value="NUDIX_hydrolase_CS"/>
</dbReference>
<evidence type="ECO:0000256" key="1">
    <source>
        <dbReference type="ARBA" id="ARBA00001946"/>
    </source>
</evidence>
<organism evidence="4 5">
    <name type="scientific">Aliikangiella maris</name>
    <dbReference type="NCBI Taxonomy" id="3162458"/>
    <lineage>
        <taxon>Bacteria</taxon>
        <taxon>Pseudomonadati</taxon>
        <taxon>Pseudomonadota</taxon>
        <taxon>Gammaproteobacteria</taxon>
        <taxon>Oceanospirillales</taxon>
        <taxon>Pleioneaceae</taxon>
        <taxon>Aliikangiella</taxon>
    </lineage>
</organism>
<dbReference type="InterPro" id="IPR029401">
    <property type="entry name" value="Nudix_N"/>
</dbReference>
<accession>A0ABV2BS89</accession>
<proteinExistence type="predicted"/>
<comment type="cofactor">
    <cofactor evidence="1">
        <name>Mg(2+)</name>
        <dbReference type="ChEBI" id="CHEBI:18420"/>
    </cofactor>
</comment>
<dbReference type="EMBL" id="JBEVCJ010000004">
    <property type="protein sequence ID" value="MET1254618.1"/>
    <property type="molecule type" value="Genomic_DNA"/>
</dbReference>
<protein>
    <submittedName>
        <fullName evidence="4">NUDIX hydrolase</fullName>
    </submittedName>
</protein>
<evidence type="ECO:0000313" key="5">
    <source>
        <dbReference type="Proteomes" id="UP001548189"/>
    </source>
</evidence>
<dbReference type="Gene3D" id="3.90.79.10">
    <property type="entry name" value="Nucleoside Triphosphate Pyrophosphohydrolase"/>
    <property type="match status" value="1"/>
</dbReference>
<dbReference type="Gene3D" id="2.20.70.10">
    <property type="match status" value="1"/>
</dbReference>